<dbReference type="PANTHER" id="PTHR46588">
    <property type="entry name" value="SERINE/THREONINE/TYROSINE-INTERACTING PROTEIN"/>
    <property type="match status" value="1"/>
</dbReference>
<evidence type="ECO:0000313" key="2">
    <source>
        <dbReference type="Proteomes" id="UP000095085"/>
    </source>
</evidence>
<dbReference type="Gene3D" id="3.90.190.10">
    <property type="entry name" value="Protein tyrosine phosphatase superfamily"/>
    <property type="match status" value="1"/>
</dbReference>
<keyword evidence="2" id="KW-1185">Reference proteome</keyword>
<dbReference type="GO" id="GO:0070372">
    <property type="term" value="P:regulation of ERK1 and ERK2 cascade"/>
    <property type="evidence" value="ECO:0007669"/>
    <property type="project" value="TreeGrafter"/>
</dbReference>
<dbReference type="Proteomes" id="UP000095085">
    <property type="component" value="Unassembled WGS sequence"/>
</dbReference>
<evidence type="ECO:0008006" key="3">
    <source>
        <dbReference type="Google" id="ProtNLM"/>
    </source>
</evidence>
<dbReference type="InterPro" id="IPR029021">
    <property type="entry name" value="Prot-tyrosine_phosphatase-like"/>
</dbReference>
<sequence length="262" mass="30955">MIDDSSIKSIEEFPIKICPSIYLGNFQTLTNDKFLNEDNIQIVINCLPMTKFLKFFNEEGDKIVLPTNKMILNLDPKFDINQLNQDEIYQLDEFNKVYNKILQNYLNFFYKNNDNLNFLIHSTNYNDLTKLTINNPILTGNLLVQFFNITRFIKLCRNIDSKISILIISDDGHYQLSSALLISILMDNYNYNFDASYQYLLNLNSNLKPFNSNFYDDLIITENLKKFYFENCKIKSLNPSILTTNYKLKRRNDYDDEVSLYI</sequence>
<dbReference type="RefSeq" id="XP_020074080.1">
    <property type="nucleotide sequence ID" value="XM_020222416.1"/>
</dbReference>
<proteinExistence type="predicted"/>
<dbReference type="GO" id="GO:0005737">
    <property type="term" value="C:cytoplasm"/>
    <property type="evidence" value="ECO:0007669"/>
    <property type="project" value="TreeGrafter"/>
</dbReference>
<dbReference type="InterPro" id="IPR052449">
    <property type="entry name" value="STYX-Interacting_Phosphatase"/>
</dbReference>
<dbReference type="AlphaFoldDB" id="A0A1E4RCQ9"/>
<dbReference type="OrthoDB" id="4002732at2759"/>
<evidence type="ECO:0000313" key="1">
    <source>
        <dbReference type="EMBL" id="ODV65013.1"/>
    </source>
</evidence>
<dbReference type="GO" id="GO:1990444">
    <property type="term" value="F:F-box domain binding"/>
    <property type="evidence" value="ECO:0007669"/>
    <property type="project" value="TreeGrafter"/>
</dbReference>
<name>A0A1E4RCQ9_9ASCO</name>
<dbReference type="GO" id="GO:0005654">
    <property type="term" value="C:nucleoplasm"/>
    <property type="evidence" value="ECO:0007669"/>
    <property type="project" value="TreeGrafter"/>
</dbReference>
<accession>A0A1E4RCQ9</accession>
<dbReference type="EMBL" id="KV454546">
    <property type="protein sequence ID" value="ODV65013.1"/>
    <property type="molecule type" value="Genomic_DNA"/>
</dbReference>
<dbReference type="PANTHER" id="PTHR46588:SF1">
    <property type="entry name" value="SERINE_THREONINE_TYROSINE-INTERACTING PROTEIN"/>
    <property type="match status" value="1"/>
</dbReference>
<reference evidence="2" key="1">
    <citation type="submission" date="2016-05" db="EMBL/GenBank/DDBJ databases">
        <title>Comparative genomics of biotechnologically important yeasts.</title>
        <authorList>
            <consortium name="DOE Joint Genome Institute"/>
            <person name="Riley R."/>
            <person name="Haridas S."/>
            <person name="Wolfe K.H."/>
            <person name="Lopes M.R."/>
            <person name="Hittinger C.T."/>
            <person name="Goker M."/>
            <person name="Salamov A."/>
            <person name="Wisecaver J."/>
            <person name="Long T.M."/>
            <person name="Aerts A.L."/>
            <person name="Barry K."/>
            <person name="Choi C."/>
            <person name="Clum A."/>
            <person name="Coughlan A.Y."/>
            <person name="Deshpande S."/>
            <person name="Douglass A.P."/>
            <person name="Hanson S.J."/>
            <person name="Klenk H.-P."/>
            <person name="Labutti K."/>
            <person name="Lapidus A."/>
            <person name="Lindquist E."/>
            <person name="Lipzen A."/>
            <person name="Meier-Kolthoff J.P."/>
            <person name="Ohm R.A."/>
            <person name="Otillar R.P."/>
            <person name="Pangilinan J."/>
            <person name="Peng Y."/>
            <person name="Rokas A."/>
            <person name="Rosa C.A."/>
            <person name="Scheuner C."/>
            <person name="Sibirny A.A."/>
            <person name="Slot J.C."/>
            <person name="Stielow J.B."/>
            <person name="Sun H."/>
            <person name="Kurtzman C.P."/>
            <person name="Blackwell M."/>
            <person name="Grigoriev I.V."/>
            <person name="Jeffries T.W."/>
        </authorList>
    </citation>
    <scope>NUCLEOTIDE SEQUENCE [LARGE SCALE GENOMIC DNA]</scope>
    <source>
        <strain evidence="2">NRRL Y-1933</strain>
    </source>
</reference>
<dbReference type="GO" id="GO:0062026">
    <property type="term" value="P:negative regulation of SCF-dependent proteasomal ubiquitin-dependent catabolic process"/>
    <property type="evidence" value="ECO:0007669"/>
    <property type="project" value="TreeGrafter"/>
</dbReference>
<gene>
    <name evidence="1" type="ORF">HYPBUDRAFT_159044</name>
</gene>
<organism evidence="1 2">
    <name type="scientific">Hyphopichia burtonii NRRL Y-1933</name>
    <dbReference type="NCBI Taxonomy" id="984485"/>
    <lineage>
        <taxon>Eukaryota</taxon>
        <taxon>Fungi</taxon>
        <taxon>Dikarya</taxon>
        <taxon>Ascomycota</taxon>
        <taxon>Saccharomycotina</taxon>
        <taxon>Pichiomycetes</taxon>
        <taxon>Debaryomycetaceae</taxon>
        <taxon>Hyphopichia</taxon>
    </lineage>
</organism>
<protein>
    <recommendedName>
        <fullName evidence="3">Phosphatases II</fullName>
    </recommendedName>
</protein>
<dbReference type="GeneID" id="30996965"/>